<dbReference type="InterPro" id="IPR036388">
    <property type="entry name" value="WH-like_DNA-bd_sf"/>
</dbReference>
<keyword evidence="2" id="KW-0067">ATP-binding</keyword>
<feature type="domain" description="Helicase ATP-binding" evidence="3">
    <location>
        <begin position="285"/>
        <end position="472"/>
    </location>
</feature>
<organism evidence="5 6">
    <name type="scientific">Coemansia asiatica</name>
    <dbReference type="NCBI Taxonomy" id="1052880"/>
    <lineage>
        <taxon>Eukaryota</taxon>
        <taxon>Fungi</taxon>
        <taxon>Fungi incertae sedis</taxon>
        <taxon>Zoopagomycota</taxon>
        <taxon>Kickxellomycotina</taxon>
        <taxon>Kickxellomycetes</taxon>
        <taxon>Kickxellales</taxon>
        <taxon>Kickxellaceae</taxon>
        <taxon>Coemansia</taxon>
    </lineage>
</organism>
<dbReference type="SMART" id="SM00487">
    <property type="entry name" value="DEXDc"/>
    <property type="match status" value="1"/>
</dbReference>
<dbReference type="PANTHER" id="PTHR47835">
    <property type="entry name" value="HFM1, ATP DEPENDENT DNA HELICASE HOMOLOG"/>
    <property type="match status" value="1"/>
</dbReference>
<dbReference type="PANTHER" id="PTHR47835:SF3">
    <property type="entry name" value="HELICASE FOR MEIOSIS 1"/>
    <property type="match status" value="1"/>
</dbReference>
<dbReference type="GO" id="GO:0016787">
    <property type="term" value="F:hydrolase activity"/>
    <property type="evidence" value="ECO:0007669"/>
    <property type="project" value="UniProtKB-KW"/>
</dbReference>
<keyword evidence="6" id="KW-1185">Reference proteome</keyword>
<dbReference type="InterPro" id="IPR014001">
    <property type="entry name" value="Helicase_ATP-bd"/>
</dbReference>
<dbReference type="Proteomes" id="UP001145021">
    <property type="component" value="Unassembled WGS sequence"/>
</dbReference>
<evidence type="ECO:0000313" key="5">
    <source>
        <dbReference type="EMBL" id="KAJ1647957.1"/>
    </source>
</evidence>
<evidence type="ECO:0000259" key="3">
    <source>
        <dbReference type="PROSITE" id="PS51192"/>
    </source>
</evidence>
<keyword evidence="5" id="KW-0378">Hydrolase</keyword>
<dbReference type="CDD" id="cd18795">
    <property type="entry name" value="SF2_C_Ski2"/>
    <property type="match status" value="1"/>
</dbReference>
<keyword evidence="5" id="KW-0347">Helicase</keyword>
<dbReference type="InterPro" id="IPR001650">
    <property type="entry name" value="Helicase_C-like"/>
</dbReference>
<dbReference type="EMBL" id="JANBOH010000015">
    <property type="protein sequence ID" value="KAJ1647957.1"/>
    <property type="molecule type" value="Genomic_DNA"/>
</dbReference>
<feature type="domain" description="Helicase C-terminal" evidence="4">
    <location>
        <begin position="515"/>
        <end position="700"/>
    </location>
</feature>
<evidence type="ECO:0000313" key="6">
    <source>
        <dbReference type="Proteomes" id="UP001145021"/>
    </source>
</evidence>
<dbReference type="Pfam" id="PF00270">
    <property type="entry name" value="DEAD"/>
    <property type="match status" value="1"/>
</dbReference>
<dbReference type="PROSITE" id="PS51192">
    <property type="entry name" value="HELICASE_ATP_BIND_1"/>
    <property type="match status" value="1"/>
</dbReference>
<evidence type="ECO:0000256" key="1">
    <source>
        <dbReference type="ARBA" id="ARBA00022741"/>
    </source>
</evidence>
<dbReference type="Gene3D" id="3.40.50.300">
    <property type="entry name" value="P-loop containing nucleotide triphosphate hydrolases"/>
    <property type="match status" value="2"/>
</dbReference>
<keyword evidence="1" id="KW-0547">Nucleotide-binding</keyword>
<dbReference type="Pfam" id="PF00271">
    <property type="entry name" value="Helicase_C"/>
    <property type="match status" value="1"/>
</dbReference>
<evidence type="ECO:0000259" key="4">
    <source>
        <dbReference type="PROSITE" id="PS51194"/>
    </source>
</evidence>
<evidence type="ECO:0000256" key="2">
    <source>
        <dbReference type="ARBA" id="ARBA00022840"/>
    </source>
</evidence>
<dbReference type="EC" id="3.6.4.12" evidence="5"/>
<dbReference type="AlphaFoldDB" id="A0A9W7XR12"/>
<dbReference type="SUPFAM" id="SSF52540">
    <property type="entry name" value="P-loop containing nucleoside triphosphate hydrolases"/>
    <property type="match status" value="1"/>
</dbReference>
<name>A0A9W7XR12_9FUNG</name>
<gene>
    <name evidence="5" type="primary">HFM1</name>
    <name evidence="5" type="ORF">LPJ64_000705</name>
</gene>
<dbReference type="SMART" id="SM00490">
    <property type="entry name" value="HELICc"/>
    <property type="match status" value="1"/>
</dbReference>
<protein>
    <submittedName>
        <fullName evidence="5">ATP-dependent DNA helicase MER3</fullName>
        <ecNumber evidence="5">3.6.4.12</ecNumber>
    </submittedName>
</protein>
<dbReference type="InterPro" id="IPR052247">
    <property type="entry name" value="Meiotic_Crossover_Helicase"/>
</dbReference>
<accession>A0A9W7XR12</accession>
<reference evidence="5" key="1">
    <citation type="submission" date="2022-07" db="EMBL/GenBank/DDBJ databases">
        <title>Phylogenomic reconstructions and comparative analyses of Kickxellomycotina fungi.</title>
        <authorList>
            <person name="Reynolds N.K."/>
            <person name="Stajich J.E."/>
            <person name="Barry K."/>
            <person name="Grigoriev I.V."/>
            <person name="Crous P."/>
            <person name="Smith M.E."/>
        </authorList>
    </citation>
    <scope>NUCLEOTIDE SEQUENCE</scope>
    <source>
        <strain evidence="5">NBRC 105413</strain>
    </source>
</reference>
<dbReference type="Gene3D" id="1.10.10.10">
    <property type="entry name" value="Winged helix-like DNA-binding domain superfamily/Winged helix DNA-binding domain"/>
    <property type="match status" value="1"/>
</dbReference>
<dbReference type="GO" id="GO:0005524">
    <property type="term" value="F:ATP binding"/>
    <property type="evidence" value="ECO:0007669"/>
    <property type="project" value="UniProtKB-KW"/>
</dbReference>
<comment type="caution">
    <text evidence="5">The sequence shown here is derived from an EMBL/GenBank/DDBJ whole genome shotgun (WGS) entry which is preliminary data.</text>
</comment>
<dbReference type="InterPro" id="IPR027417">
    <property type="entry name" value="P-loop_NTPase"/>
</dbReference>
<dbReference type="GO" id="GO:0003676">
    <property type="term" value="F:nucleic acid binding"/>
    <property type="evidence" value="ECO:0007669"/>
    <property type="project" value="InterPro"/>
</dbReference>
<dbReference type="InterPro" id="IPR011545">
    <property type="entry name" value="DEAD/DEAH_box_helicase_dom"/>
</dbReference>
<dbReference type="GO" id="GO:0043138">
    <property type="term" value="F:3'-5' DNA helicase activity"/>
    <property type="evidence" value="ECO:0007669"/>
    <property type="project" value="UniProtKB-EC"/>
</dbReference>
<proteinExistence type="predicted"/>
<sequence length="918" mass="101824">MSDTAENGKVADEYIIVSQPLRLLNHAFSGITESSKVAVRVNKQTMDIDYEPTKVWVKNTATATLLGAAAAAIWYRRKRLRDVNGLVSLAGASRPVLSGIAWTTAICGLLNARPLKRKSSDAAGSSSEANRKSFFYIYIVATLSMDNRNTTGDESDKILFSEASRFFASNKRTISKTYNDGLNHRSPDSYIDLDIVSVDSAMSKRPAQTEAFSKYFASKKLFRPSTSLEILEKNKVAAQAAPPLAACLPSAQNDPKLVSVTSLPLPLSSVFPFSHFNRLQSECFDSLYRSDGNMVISAPTASGKTALIELAICRLFDKESDRKTLYPRIRALYLAPLKSLCVEKALDWQKRFAQCGLRCLKLVGEDLCHLDYDENDRSSLHNSHIICATPEKWNSTVWKKAALSDFSLIKSISLVIIDECHMVGSDRGAALELAVSQIKMYNLYARFIATSATVGNIDDISEWLSSYNGQNSSFQVPAKTLVFGEEYRSVPFSKTVIGFACSTTYFKFQRNLDFRISEVINKYCSGKPTLIFCSTRSSAQETCRFIARNISRLSKKPVPIHMSSAFTNSILNETVPLGIAYHHAGLSSSDRSRVETLFISGLIQILCSTSTLGIGVNLPAYAVIIKGTKGYSEGDYTEYSSTEIMQFIGRAGRPQFGPNGKAVILTETGMVDHYRSMVAGHEVLESTLTKEIPRAIMSGLFMRQLATDRDLARWLGFSFLSIRASKNPGKYALNVGSKDALNRDDICAHIAAREIDRLQQAGLLEVITMYSGFNSLRFTSGQKGVLYEMNKSEWIRFKVPSRVQSMADKALILIQANRQRIVFTIKVDCGNKGITSKFGNSDMLPDKTKQVPFSILAYTDDKHAMLLKFEVVDILMQRSYFETQIGLCNPIPGTTVIVEVAPEMYGNWMSATLRNCYT</sequence>
<dbReference type="PROSITE" id="PS51194">
    <property type="entry name" value="HELICASE_CTER"/>
    <property type="match status" value="1"/>
</dbReference>